<feature type="compositionally biased region" description="Low complexity" evidence="1">
    <location>
        <begin position="84"/>
        <end position="102"/>
    </location>
</feature>
<comment type="caution">
    <text evidence="3">The sequence shown here is derived from an EMBL/GenBank/DDBJ whole genome shotgun (WGS) entry which is preliminary data.</text>
</comment>
<dbReference type="Proteomes" id="UP000886653">
    <property type="component" value="Unassembled WGS sequence"/>
</dbReference>
<evidence type="ECO:0000313" key="3">
    <source>
        <dbReference type="EMBL" id="KAG0152257.1"/>
    </source>
</evidence>
<dbReference type="AlphaFoldDB" id="A0A9P6TH95"/>
<evidence type="ECO:0000256" key="1">
    <source>
        <dbReference type="SAM" id="MobiDB-lite"/>
    </source>
</evidence>
<name>A0A9P6TH95_9BASI</name>
<feature type="transmembrane region" description="Helical" evidence="2">
    <location>
        <begin position="106"/>
        <end position="128"/>
    </location>
</feature>
<feature type="compositionally biased region" description="Polar residues" evidence="1">
    <location>
        <begin position="535"/>
        <end position="546"/>
    </location>
</feature>
<feature type="compositionally biased region" description="Basic and acidic residues" evidence="1">
    <location>
        <begin position="156"/>
        <end position="176"/>
    </location>
</feature>
<reference evidence="3" key="1">
    <citation type="submission" date="2013-11" db="EMBL/GenBank/DDBJ databases">
        <title>Genome sequence of the fusiform rust pathogen reveals effectors for host alternation and coevolution with pine.</title>
        <authorList>
            <consortium name="DOE Joint Genome Institute"/>
            <person name="Smith K."/>
            <person name="Pendleton A."/>
            <person name="Kubisiak T."/>
            <person name="Anderson C."/>
            <person name="Salamov A."/>
            <person name="Aerts A."/>
            <person name="Riley R."/>
            <person name="Clum A."/>
            <person name="Lindquist E."/>
            <person name="Ence D."/>
            <person name="Campbell M."/>
            <person name="Kronenberg Z."/>
            <person name="Feau N."/>
            <person name="Dhillon B."/>
            <person name="Hamelin R."/>
            <person name="Burleigh J."/>
            <person name="Smith J."/>
            <person name="Yandell M."/>
            <person name="Nelson C."/>
            <person name="Grigoriev I."/>
            <person name="Davis J."/>
        </authorList>
    </citation>
    <scope>NUCLEOTIDE SEQUENCE</scope>
    <source>
        <strain evidence="3">G11</strain>
    </source>
</reference>
<feature type="region of interest" description="Disordered" evidence="1">
    <location>
        <begin position="138"/>
        <end position="176"/>
    </location>
</feature>
<keyword evidence="2" id="KW-0472">Membrane</keyword>
<evidence type="ECO:0000256" key="2">
    <source>
        <dbReference type="SAM" id="Phobius"/>
    </source>
</evidence>
<feature type="compositionally biased region" description="Polar residues" evidence="1">
    <location>
        <begin position="235"/>
        <end position="245"/>
    </location>
</feature>
<proteinExistence type="predicted"/>
<feature type="region of interest" description="Disordered" evidence="1">
    <location>
        <begin position="338"/>
        <end position="368"/>
    </location>
</feature>
<dbReference type="OrthoDB" id="2502236at2759"/>
<keyword evidence="2" id="KW-0812">Transmembrane</keyword>
<feature type="compositionally biased region" description="Low complexity" evidence="1">
    <location>
        <begin position="504"/>
        <end position="513"/>
    </location>
</feature>
<keyword evidence="4" id="KW-1185">Reference proteome</keyword>
<feature type="compositionally biased region" description="Polar residues" evidence="1">
    <location>
        <begin position="475"/>
        <end position="489"/>
    </location>
</feature>
<feature type="region of interest" description="Disordered" evidence="1">
    <location>
        <begin position="424"/>
        <end position="573"/>
    </location>
</feature>
<feature type="compositionally biased region" description="Low complexity" evidence="1">
    <location>
        <begin position="429"/>
        <end position="474"/>
    </location>
</feature>
<gene>
    <name evidence="3" type="ORF">CROQUDRAFT_650360</name>
</gene>
<keyword evidence="2" id="KW-1133">Transmembrane helix</keyword>
<evidence type="ECO:0000313" key="4">
    <source>
        <dbReference type="Proteomes" id="UP000886653"/>
    </source>
</evidence>
<feature type="compositionally biased region" description="Low complexity" evidence="1">
    <location>
        <begin position="138"/>
        <end position="147"/>
    </location>
</feature>
<sequence>MPSVIGVVKCVHLNNTSIGCDIGRSYPYSGLERPWLPLVGKRQLDDSSAQSDSGLIEQNTNSNTSNYNPDQPLFSAPQTNSDQTTPTATSSGSTSSPSGLSSSNRLLAIVLPTVIAIMAVGGAILYFCEKYKRRQTKTNNKVQNTNANKRKFQPNFDHEKDINDSSRLTNPEKEKENHRLTHQLGNGQLIAPTLSSANPSSLGKEVYMAPVHCENGPIDSVQDIETNKKADHETSVQGTPSSFPTRSDGVTELKNVEKSVNQSSVFPTNIVTTSPPARTLQDCTRSPIIATDVSTTSVISPESLEPVENPSKLDSTITSPLPKCLSFWKRMSQVGSSLTKKARAEDSEKSLPTNQVDTEPDKANNARTASVRVPEQEITLVGSGTDRRENDEVKENRPLGFTTTVGDLAGIGVRDRKSIALFGMEKRSNSNSESTTTTTTTTTTTLPLLFSPSPPKNNNNNNNNNNSTRPISLNHYSPINSSPLSTQVDHTTDDSDEIQTLPFSSSLPINPRSSSEHSRSSYPSSLPSRPRTNRSRLSYQYQQNRLSFIPDGLTTSSDDLMKLLRGPSPYPDE</sequence>
<feature type="compositionally biased region" description="Polar residues" evidence="1">
    <location>
        <begin position="46"/>
        <end position="69"/>
    </location>
</feature>
<accession>A0A9P6TH95</accession>
<feature type="compositionally biased region" description="Low complexity" evidence="1">
    <location>
        <begin position="520"/>
        <end position="530"/>
    </location>
</feature>
<feature type="region of interest" description="Disordered" evidence="1">
    <location>
        <begin position="228"/>
        <end position="248"/>
    </location>
</feature>
<dbReference type="EMBL" id="MU167209">
    <property type="protein sequence ID" value="KAG0152257.1"/>
    <property type="molecule type" value="Genomic_DNA"/>
</dbReference>
<feature type="region of interest" description="Disordered" evidence="1">
    <location>
        <begin position="46"/>
        <end position="102"/>
    </location>
</feature>
<protein>
    <submittedName>
        <fullName evidence="3">Uncharacterized protein</fullName>
    </submittedName>
</protein>
<organism evidence="3 4">
    <name type="scientific">Cronartium quercuum f. sp. fusiforme G11</name>
    <dbReference type="NCBI Taxonomy" id="708437"/>
    <lineage>
        <taxon>Eukaryota</taxon>
        <taxon>Fungi</taxon>
        <taxon>Dikarya</taxon>
        <taxon>Basidiomycota</taxon>
        <taxon>Pucciniomycotina</taxon>
        <taxon>Pucciniomycetes</taxon>
        <taxon>Pucciniales</taxon>
        <taxon>Coleosporiaceae</taxon>
        <taxon>Cronartium</taxon>
    </lineage>
</organism>